<evidence type="ECO:0008006" key="4">
    <source>
        <dbReference type="Google" id="ProtNLM"/>
    </source>
</evidence>
<organism evidence="2 3">
    <name type="scientific">Dictyocaulus viviparus</name>
    <name type="common">Bovine lungworm</name>
    <dbReference type="NCBI Taxonomy" id="29172"/>
    <lineage>
        <taxon>Eukaryota</taxon>
        <taxon>Metazoa</taxon>
        <taxon>Ecdysozoa</taxon>
        <taxon>Nematoda</taxon>
        <taxon>Chromadorea</taxon>
        <taxon>Rhabditida</taxon>
        <taxon>Rhabditina</taxon>
        <taxon>Rhabditomorpha</taxon>
        <taxon>Strongyloidea</taxon>
        <taxon>Metastrongylidae</taxon>
        <taxon>Dictyocaulus</taxon>
    </lineage>
</organism>
<dbReference type="OrthoDB" id="5853075at2759"/>
<dbReference type="SUPFAM" id="SSF53822">
    <property type="entry name" value="Periplasmic binding protein-like I"/>
    <property type="match status" value="1"/>
</dbReference>
<dbReference type="Proteomes" id="UP000053766">
    <property type="component" value="Unassembled WGS sequence"/>
</dbReference>
<name>A0A0D8XR14_DICVI</name>
<keyword evidence="1" id="KW-0732">Signal</keyword>
<dbReference type="EMBL" id="KN716450">
    <property type="protein sequence ID" value="KJH44776.1"/>
    <property type="molecule type" value="Genomic_DNA"/>
</dbReference>
<evidence type="ECO:0000256" key="1">
    <source>
        <dbReference type="SAM" id="SignalP"/>
    </source>
</evidence>
<reference evidence="2 3" key="1">
    <citation type="submission" date="2013-11" db="EMBL/GenBank/DDBJ databases">
        <title>Draft genome of the bovine lungworm Dictyocaulus viviparus.</title>
        <authorList>
            <person name="Mitreva M."/>
        </authorList>
    </citation>
    <scope>NUCLEOTIDE SEQUENCE [LARGE SCALE GENOMIC DNA]</scope>
    <source>
        <strain evidence="2 3">HannoverDv2000</strain>
    </source>
</reference>
<dbReference type="STRING" id="29172.A0A0D8XR14"/>
<reference evidence="3" key="2">
    <citation type="journal article" date="2016" name="Sci. Rep.">
        <title>Dictyocaulus viviparus genome, variome and transcriptome elucidate lungworm biology and support future intervention.</title>
        <authorList>
            <person name="McNulty S.N."/>
            <person name="Strube C."/>
            <person name="Rosa B.A."/>
            <person name="Martin J.C."/>
            <person name="Tyagi R."/>
            <person name="Choi Y.J."/>
            <person name="Wang Q."/>
            <person name="Hallsworth Pepin K."/>
            <person name="Zhang X."/>
            <person name="Ozersky P."/>
            <person name="Wilson R.K."/>
            <person name="Sternberg P.W."/>
            <person name="Gasser R.B."/>
            <person name="Mitreva M."/>
        </authorList>
    </citation>
    <scope>NUCLEOTIDE SEQUENCE [LARGE SCALE GENOMIC DNA]</scope>
    <source>
        <strain evidence="3">HannoverDv2000</strain>
    </source>
</reference>
<dbReference type="AlphaFoldDB" id="A0A0D8XR14"/>
<gene>
    <name evidence="2" type="ORF">DICVIV_09204</name>
</gene>
<protein>
    <recommendedName>
        <fullName evidence="4">Receptor ligand binding region domain-containing protein</fullName>
    </recommendedName>
</protein>
<feature type="signal peptide" evidence="1">
    <location>
        <begin position="1"/>
        <end position="17"/>
    </location>
</feature>
<feature type="chain" id="PRO_5002335982" description="Receptor ligand binding region domain-containing protein" evidence="1">
    <location>
        <begin position="18"/>
        <end position="119"/>
    </location>
</feature>
<dbReference type="InterPro" id="IPR028082">
    <property type="entry name" value="Peripla_BP_I"/>
</dbReference>
<dbReference type="Gene3D" id="3.40.50.2300">
    <property type="match status" value="1"/>
</dbReference>
<evidence type="ECO:0000313" key="2">
    <source>
        <dbReference type="EMBL" id="KJH44776.1"/>
    </source>
</evidence>
<evidence type="ECO:0000313" key="3">
    <source>
        <dbReference type="Proteomes" id="UP000053766"/>
    </source>
</evidence>
<sequence length="119" mass="13526">MWIFILIYAISLSQTVALSCKPRSGGTPVPIGVFTTSVLPYSLDMKPFDVIPSIKLALNYIQNHSCILNGYKLELIYKDTKSSDKKMSKKFFIATDSIHMYLQPHVHFVDELRVSTKLK</sequence>
<keyword evidence="3" id="KW-1185">Reference proteome</keyword>
<accession>A0A0D8XR14</accession>
<proteinExistence type="predicted"/>